<evidence type="ECO:0000256" key="7">
    <source>
        <dbReference type="ARBA" id="ARBA00022982"/>
    </source>
</evidence>
<dbReference type="InterPro" id="IPR051410">
    <property type="entry name" value="Ferric/Cupric_Reductase"/>
</dbReference>
<comment type="subcellular location">
    <subcellularLocation>
        <location evidence="1">Cell membrane</location>
        <topology evidence="1">Multi-pass membrane protein</topology>
    </subcellularLocation>
</comment>
<dbReference type="RefSeq" id="XP_570365.1">
    <property type="nucleotide sequence ID" value="XM_570365.2"/>
</dbReference>
<evidence type="ECO:0000256" key="2">
    <source>
        <dbReference type="ARBA" id="ARBA00006278"/>
    </source>
</evidence>
<accession>Q5KJ95</accession>
<dbReference type="PANTHER" id="PTHR32361:SF9">
    <property type="entry name" value="FERRIC REDUCTASE TRANSMEMBRANE COMPONENT 3-RELATED"/>
    <property type="match status" value="1"/>
</dbReference>
<evidence type="ECO:0000256" key="4">
    <source>
        <dbReference type="ARBA" id="ARBA00022448"/>
    </source>
</evidence>
<evidence type="ECO:0000256" key="3">
    <source>
        <dbReference type="ARBA" id="ARBA00012668"/>
    </source>
</evidence>
<organism evidence="17 18">
    <name type="scientific">Cryptococcus deneoformans (strain JEC21 / ATCC MYA-565)</name>
    <name type="common">Cryptococcus neoformans var. neoformans serotype D</name>
    <dbReference type="NCBI Taxonomy" id="214684"/>
    <lineage>
        <taxon>Eukaryota</taxon>
        <taxon>Fungi</taxon>
        <taxon>Dikarya</taxon>
        <taxon>Basidiomycota</taxon>
        <taxon>Agaricomycotina</taxon>
        <taxon>Tremellomycetes</taxon>
        <taxon>Tremellales</taxon>
        <taxon>Cryptococcaceae</taxon>
        <taxon>Cryptococcus</taxon>
        <taxon>Cryptococcus neoformans species complex</taxon>
    </lineage>
</organism>
<evidence type="ECO:0000313" key="17">
    <source>
        <dbReference type="EMBL" id="AAW43058.1"/>
    </source>
</evidence>
<evidence type="ECO:0000259" key="16">
    <source>
        <dbReference type="PROSITE" id="PS51384"/>
    </source>
</evidence>
<keyword evidence="12" id="KW-0325">Glycoprotein</keyword>
<dbReference type="Proteomes" id="UP000002149">
    <property type="component" value="Chromosome 4"/>
</dbReference>
<dbReference type="Pfam" id="PF08022">
    <property type="entry name" value="FAD_binding_8"/>
    <property type="match status" value="1"/>
</dbReference>
<dbReference type="EC" id="1.16.1.9" evidence="3"/>
<dbReference type="InterPro" id="IPR013121">
    <property type="entry name" value="Fe_red_NAD-bd_6"/>
</dbReference>
<feature type="transmembrane region" description="Helical" evidence="15">
    <location>
        <begin position="117"/>
        <end position="139"/>
    </location>
</feature>
<feature type="transmembrane region" description="Helical" evidence="15">
    <location>
        <begin position="265"/>
        <end position="284"/>
    </location>
</feature>
<dbReference type="InParanoid" id="Q5KJ95"/>
<dbReference type="GO" id="GO:0006826">
    <property type="term" value="P:iron ion transport"/>
    <property type="evidence" value="ECO:0007669"/>
    <property type="project" value="UniProtKB-ARBA"/>
</dbReference>
<feature type="transmembrane region" description="Helical" evidence="15">
    <location>
        <begin position="208"/>
        <end position="227"/>
    </location>
</feature>
<keyword evidence="5" id="KW-1003">Cell membrane</keyword>
<comment type="catalytic activity">
    <reaction evidence="13">
        <text>2 a Fe(II)-siderophore + NADP(+) + H(+) = 2 a Fe(III)-siderophore + NADPH</text>
        <dbReference type="Rhea" id="RHEA:28795"/>
        <dbReference type="Rhea" id="RHEA-COMP:11342"/>
        <dbReference type="Rhea" id="RHEA-COMP:11344"/>
        <dbReference type="ChEBI" id="CHEBI:15378"/>
        <dbReference type="ChEBI" id="CHEBI:29033"/>
        <dbReference type="ChEBI" id="CHEBI:29034"/>
        <dbReference type="ChEBI" id="CHEBI:57783"/>
        <dbReference type="ChEBI" id="CHEBI:58349"/>
        <dbReference type="EC" id="1.16.1.9"/>
    </reaction>
</comment>
<evidence type="ECO:0000256" key="5">
    <source>
        <dbReference type="ARBA" id="ARBA00022475"/>
    </source>
</evidence>
<dbReference type="SFLD" id="SFLDG01168">
    <property type="entry name" value="Ferric_reductase_subgroup_(FRE"/>
    <property type="match status" value="1"/>
</dbReference>
<gene>
    <name evidence="17" type="ordered locus">CND00150</name>
</gene>
<keyword evidence="4" id="KW-0813">Transport</keyword>
<dbReference type="PaxDb" id="214684-Q5KJ95"/>
<dbReference type="PANTHER" id="PTHR32361">
    <property type="entry name" value="FERRIC/CUPRIC REDUCTASE TRANSMEMBRANE COMPONENT"/>
    <property type="match status" value="1"/>
</dbReference>
<dbReference type="OMA" id="WMMGIAY"/>
<evidence type="ECO:0000313" key="18">
    <source>
        <dbReference type="Proteomes" id="UP000002149"/>
    </source>
</evidence>
<dbReference type="InterPro" id="IPR013130">
    <property type="entry name" value="Fe3_Rdtase_TM_dom"/>
</dbReference>
<dbReference type="SFLD" id="SFLDS00052">
    <property type="entry name" value="Ferric_Reductase_Domain"/>
    <property type="match status" value="1"/>
</dbReference>
<evidence type="ECO:0000256" key="11">
    <source>
        <dbReference type="ARBA" id="ARBA00023136"/>
    </source>
</evidence>
<dbReference type="eggNOG" id="KOG0039">
    <property type="taxonomic scope" value="Eukaryota"/>
</dbReference>
<reference evidence="17 18" key="1">
    <citation type="journal article" date="2005" name="Science">
        <title>The genome of the basidiomycetous yeast and human pathogen Cryptococcus neoformans.</title>
        <authorList>
            <person name="Loftus B.J."/>
            <person name="Fung E."/>
            <person name="Roncaglia P."/>
            <person name="Rowley D."/>
            <person name="Amedeo P."/>
            <person name="Bruno D."/>
            <person name="Vamathevan J."/>
            <person name="Miranda M."/>
            <person name="Anderson I.J."/>
            <person name="Fraser J.A."/>
            <person name="Allen J.E."/>
            <person name="Bosdet I.E."/>
            <person name="Brent M.R."/>
            <person name="Chiu R."/>
            <person name="Doering T.L."/>
            <person name="Donlin M.J."/>
            <person name="D'Souza C.A."/>
            <person name="Fox D.S."/>
            <person name="Grinberg V."/>
            <person name="Fu J."/>
            <person name="Fukushima M."/>
            <person name="Haas B.J."/>
            <person name="Huang J.C."/>
            <person name="Janbon G."/>
            <person name="Jones S.J."/>
            <person name="Koo H.L."/>
            <person name="Krzywinski M.I."/>
            <person name="Kwon-Chung J.K."/>
            <person name="Lengeler K.B."/>
            <person name="Maiti R."/>
            <person name="Marra M.A."/>
            <person name="Marra R.E."/>
            <person name="Mathewson C.A."/>
            <person name="Mitchell T.G."/>
            <person name="Pertea M."/>
            <person name="Riggs F.R."/>
            <person name="Salzberg S.L."/>
            <person name="Schein J.E."/>
            <person name="Shvartsbeyn A."/>
            <person name="Shin H."/>
            <person name="Shumway M."/>
            <person name="Specht C.A."/>
            <person name="Suh B.B."/>
            <person name="Tenney A."/>
            <person name="Utterback T.R."/>
            <person name="Wickes B.L."/>
            <person name="Wortman J.R."/>
            <person name="Wye N.H."/>
            <person name="Kronstad J.W."/>
            <person name="Lodge J.K."/>
            <person name="Heitman J."/>
            <person name="Davis R.W."/>
            <person name="Fraser C.M."/>
            <person name="Hyman R.W."/>
        </authorList>
    </citation>
    <scope>NUCLEOTIDE SEQUENCE [LARGE SCALE GENOMIC DNA]</scope>
    <source>
        <strain evidence="18">JEC21 / ATCC MYA-565</strain>
    </source>
</reference>
<dbReference type="GO" id="GO:0005886">
    <property type="term" value="C:plasma membrane"/>
    <property type="evidence" value="ECO:0000318"/>
    <property type="project" value="GO_Central"/>
</dbReference>
<dbReference type="InterPro" id="IPR017938">
    <property type="entry name" value="Riboflavin_synthase-like_b-brl"/>
</dbReference>
<evidence type="ECO:0000256" key="8">
    <source>
        <dbReference type="ARBA" id="ARBA00022989"/>
    </source>
</evidence>
<keyword evidence="11 15" id="KW-0472">Membrane</keyword>
<dbReference type="Pfam" id="PF01794">
    <property type="entry name" value="Ferric_reduct"/>
    <property type="match status" value="1"/>
</dbReference>
<evidence type="ECO:0000256" key="14">
    <source>
        <dbReference type="SAM" id="MobiDB-lite"/>
    </source>
</evidence>
<dbReference type="InterPro" id="IPR017927">
    <property type="entry name" value="FAD-bd_FR_type"/>
</dbReference>
<evidence type="ECO:0000256" key="10">
    <source>
        <dbReference type="ARBA" id="ARBA00023065"/>
    </source>
</evidence>
<feature type="transmembrane region" description="Helical" evidence="15">
    <location>
        <begin position="72"/>
        <end position="97"/>
    </location>
</feature>
<dbReference type="CDD" id="cd06186">
    <property type="entry name" value="NOX_Duox_like_FAD_NADP"/>
    <property type="match status" value="1"/>
</dbReference>
<feature type="transmembrane region" description="Helical" evidence="15">
    <location>
        <begin position="159"/>
        <end position="180"/>
    </location>
</feature>
<dbReference type="OrthoDB" id="17725at2759"/>
<dbReference type="Gene3D" id="3.40.50.80">
    <property type="entry name" value="Nucleotide-binding domain of ferredoxin-NADP reductase (FNR) module"/>
    <property type="match status" value="1"/>
</dbReference>
<evidence type="ECO:0000256" key="9">
    <source>
        <dbReference type="ARBA" id="ARBA00023002"/>
    </source>
</evidence>
<keyword evidence="6 15" id="KW-0812">Transmembrane</keyword>
<dbReference type="AlphaFoldDB" id="Q5KJ95"/>
<name>Q5KJ95_CRYD1</name>
<dbReference type="GO" id="GO:0000293">
    <property type="term" value="F:ferric-chelate reductase activity"/>
    <property type="evidence" value="ECO:0000318"/>
    <property type="project" value="GO_Central"/>
</dbReference>
<dbReference type="HOGENOM" id="CLU_010365_7_2_1"/>
<comment type="similarity">
    <text evidence="2">Belongs to the ferric reductase (FRE) family.</text>
</comment>
<dbReference type="SUPFAM" id="SSF52343">
    <property type="entry name" value="Ferredoxin reductase-like, C-terminal NADP-linked domain"/>
    <property type="match status" value="1"/>
</dbReference>
<keyword evidence="18" id="KW-1185">Reference proteome</keyword>
<proteinExistence type="inferred from homology"/>
<dbReference type="SUPFAM" id="SSF63380">
    <property type="entry name" value="Riboflavin synthase domain-like"/>
    <property type="match status" value="1"/>
</dbReference>
<dbReference type="EMBL" id="AE017344">
    <property type="protein sequence ID" value="AAW43058.1"/>
    <property type="molecule type" value="Genomic_DNA"/>
</dbReference>
<evidence type="ECO:0000256" key="1">
    <source>
        <dbReference type="ARBA" id="ARBA00004651"/>
    </source>
</evidence>
<keyword evidence="9" id="KW-0560">Oxidoreductase</keyword>
<dbReference type="PROSITE" id="PS51384">
    <property type="entry name" value="FAD_FR"/>
    <property type="match status" value="1"/>
</dbReference>
<dbReference type="GO" id="GO:0052851">
    <property type="term" value="F:ferric-chelate reductase (NADPH) activity"/>
    <property type="evidence" value="ECO:0007669"/>
    <property type="project" value="UniProtKB-EC"/>
</dbReference>
<dbReference type="GeneID" id="3257132"/>
<dbReference type="InterPro" id="IPR013112">
    <property type="entry name" value="FAD-bd_8"/>
</dbReference>
<dbReference type="VEuPathDB" id="FungiDB:CND00150"/>
<protein>
    <recommendedName>
        <fullName evidence="3">ferric-chelate reductase (NADPH)</fullName>
        <ecNumber evidence="3">1.16.1.9</ecNumber>
    </recommendedName>
</protein>
<evidence type="ECO:0000256" key="15">
    <source>
        <dbReference type="SAM" id="Phobius"/>
    </source>
</evidence>
<evidence type="ECO:0000256" key="12">
    <source>
        <dbReference type="ARBA" id="ARBA00023180"/>
    </source>
</evidence>
<dbReference type="Pfam" id="PF08030">
    <property type="entry name" value="NAD_binding_6"/>
    <property type="match status" value="1"/>
</dbReference>
<feature type="transmembrane region" description="Helical" evidence="15">
    <location>
        <begin position="234"/>
        <end position="253"/>
    </location>
</feature>
<dbReference type="KEGG" id="cne:CND00150"/>
<feature type="region of interest" description="Disordered" evidence="14">
    <location>
        <begin position="469"/>
        <end position="504"/>
    </location>
</feature>
<keyword evidence="7" id="KW-0249">Electron transport</keyword>
<keyword evidence="10" id="KW-0406">Ion transport</keyword>
<keyword evidence="8 15" id="KW-1133">Transmembrane helix</keyword>
<evidence type="ECO:0000256" key="6">
    <source>
        <dbReference type="ARBA" id="ARBA00022692"/>
    </source>
</evidence>
<feature type="compositionally biased region" description="Polar residues" evidence="14">
    <location>
        <begin position="473"/>
        <end position="504"/>
    </location>
</feature>
<evidence type="ECO:0000256" key="13">
    <source>
        <dbReference type="ARBA" id="ARBA00048483"/>
    </source>
</evidence>
<dbReference type="InterPro" id="IPR039261">
    <property type="entry name" value="FNR_nucleotide-bd"/>
</dbReference>
<feature type="domain" description="FAD-binding FR-type" evidence="16">
    <location>
        <begin position="251"/>
        <end position="406"/>
    </location>
</feature>
<feature type="transmembrane region" description="Helical" evidence="15">
    <location>
        <begin position="31"/>
        <end position="51"/>
    </location>
</feature>
<sequence length="589" mass="66055">MTICLIEDCPTSAQRMAASANADSWYKAMHWARTTAIGCLVLIALLAILNWSRWHFRYRPRKLTAALRGLGYPHLAFIDLSLGITLGLFTLFMSLFIWCFQMKPYYRPGVEWGNPPLGIRAGWIAQALLPFVFVMGSRINPLAWITRVEASRWMIWHQYGARVLLFFSVIHTFIILYAPYRQGGISWTRAYWTTYNKPSNFFNSHGRMVNGTFALAALSWIVFSSFAKIRNWNYEFFIVQHILSIVAFLISLWPHVKVSIPDALYYIYASVAVWGFSILVRFFWETVEFAGLGKWKGKAILQGFGGDEMSGKGGVTRLVVETKRGSWETGQYVYLRVPSVNPFQSHPFTIASSPPTNSDIDTPSPLTILISSRSGITKRIARSALSNPSKSIPVIVQGPFGGFGEKLERFDKVLVICGGVGAAMGWPVASKLVREGRKVKMIWSVRNIDCLEWFNDDRSFDRTDVTIHLTGPNPDQTSTFSAPMKPSSSKIESSQPVEAETTASTPGVEEKLFDIASGTVVNSGRCDITKVLREYTEGMDQGERLAVIVCGPTSMLADTANAVAKLQWDIVRGKSVLGEVWMHKERFGW</sequence>